<dbReference type="Proteomes" id="UP001337655">
    <property type="component" value="Unassembled WGS sequence"/>
</dbReference>
<comment type="caution">
    <text evidence="2">The sequence shown here is derived from an EMBL/GenBank/DDBJ whole genome shotgun (WGS) entry which is preliminary data.</text>
</comment>
<dbReference type="GeneID" id="89930265"/>
<evidence type="ECO:0000313" key="3">
    <source>
        <dbReference type="Proteomes" id="UP001337655"/>
    </source>
</evidence>
<dbReference type="RefSeq" id="XP_064655488.1">
    <property type="nucleotide sequence ID" value="XM_064806162.1"/>
</dbReference>
<dbReference type="AlphaFoldDB" id="A0AAV9P2V7"/>
<feature type="compositionally biased region" description="Basic residues" evidence="1">
    <location>
        <begin position="81"/>
        <end position="94"/>
    </location>
</feature>
<reference evidence="2 3" key="1">
    <citation type="submission" date="2023-08" db="EMBL/GenBank/DDBJ databases">
        <title>Black Yeasts Isolated from many extreme environments.</title>
        <authorList>
            <person name="Coleine C."/>
            <person name="Stajich J.E."/>
            <person name="Selbmann L."/>
        </authorList>
    </citation>
    <scope>NUCLEOTIDE SEQUENCE [LARGE SCALE GENOMIC DNA]</scope>
    <source>
        <strain evidence="2 3">CCFEE 5935</strain>
    </source>
</reference>
<sequence>MNFVNERTALLSQQTPNAKVWKQREMHTLRGVVSVESTGEDYPSKRRDSGYASDEALEAAPKTLPPEPPKRKKSTKDGRSLRRKSYTRGGKRGGRASGERRCDGMAAADVCKEFARNRQTDQV</sequence>
<name>A0AAV9P2V7_9PEZI</name>
<proteinExistence type="predicted"/>
<evidence type="ECO:0000256" key="1">
    <source>
        <dbReference type="SAM" id="MobiDB-lite"/>
    </source>
</evidence>
<dbReference type="EMBL" id="JAVRRT010000016">
    <property type="protein sequence ID" value="KAK5165404.1"/>
    <property type="molecule type" value="Genomic_DNA"/>
</dbReference>
<accession>A0AAV9P2V7</accession>
<organism evidence="2 3">
    <name type="scientific">Saxophila tyrrhenica</name>
    <dbReference type="NCBI Taxonomy" id="1690608"/>
    <lineage>
        <taxon>Eukaryota</taxon>
        <taxon>Fungi</taxon>
        <taxon>Dikarya</taxon>
        <taxon>Ascomycota</taxon>
        <taxon>Pezizomycotina</taxon>
        <taxon>Dothideomycetes</taxon>
        <taxon>Dothideomycetidae</taxon>
        <taxon>Mycosphaerellales</taxon>
        <taxon>Extremaceae</taxon>
        <taxon>Saxophila</taxon>
    </lineage>
</organism>
<feature type="region of interest" description="Disordered" evidence="1">
    <location>
        <begin position="32"/>
        <end position="104"/>
    </location>
</feature>
<gene>
    <name evidence="2" type="ORF">LTR77_008933</name>
</gene>
<keyword evidence="3" id="KW-1185">Reference proteome</keyword>
<evidence type="ECO:0000313" key="2">
    <source>
        <dbReference type="EMBL" id="KAK5165404.1"/>
    </source>
</evidence>
<protein>
    <submittedName>
        <fullName evidence="2">Uncharacterized protein</fullName>
    </submittedName>
</protein>